<sequence>MSTKVLNDTTNLPMSGKFIENIDPEDPEYRRELQRPADVKEDMRQMESRQRVSSILNSQAFREELESIIADQLKHGPHPASLIALQQISELLLPNTNSRWQQVNSMGKVNLTDIAGGGSVLIPINDIRGIDTLNYAKGERLLRCKLASLFRVIDLYGWTTGINNHISVRLSQDQDQYLINPYGLLYHEVSASSLIKVNSSGSVVEQGSTTYGVNKTAFSLHSAIFKARPDIRCVIHVHTNVVTAVSSMKCGLLPLSQEAILCGNVSYHEYKGVFSEEDVKKLLAEDLGPLSKIMFIRNFGVVACGETLEEASYNLFNVMAACEIQSRALVAGLDNLILPNVETQKKLIEMNQAQTETPTLLENKKWKVGELEFEALMRCLDNAGYRTGYMYRQPVMRTIDRNAVKEVEIPPAVVSHPYDPEYVKKLKEEKSKVVKGEWLNSPNVYSKTELEETGTNNPKKITKWVTENSPNKTSTPIRIESKNQFAPQGVDPKELKNHQKQIKQDRFEDKKTPGYQSRLLENITYEDENDDETKSDGVSNTKVKQKYYTDQVNAGPESRLLTNLSVLSEKKEVNTNGNVNGDSYVNASGTVVYGAASKGIIKRDQQNNAVVYKTYYAAANPFQQMDPVDLEKYKKEVAQRQVKDQAQRKNLLHKELLETVSNGEKANKSEIIITETNGKKKSHTIPRSKSLLDKKQDKVPDHIKANSGGSQTSSPNSSRDSSLDRTNDSKGNASNPVLSANSSAYNSPKHDSNTSSNTNKSATIPASLAHAASDKQKIDKPKKKSKLSFLSRKKNKD</sequence>
<dbReference type="InterPro" id="IPR036409">
    <property type="entry name" value="Aldolase_II/adducin_N_sf"/>
</dbReference>
<feature type="compositionally biased region" description="Low complexity" evidence="2">
    <location>
        <begin position="706"/>
        <end position="720"/>
    </location>
</feature>
<dbReference type="Proteomes" id="UP000663879">
    <property type="component" value="Unassembled WGS sequence"/>
</dbReference>
<dbReference type="GO" id="GO:0005856">
    <property type="term" value="C:cytoskeleton"/>
    <property type="evidence" value="ECO:0007669"/>
    <property type="project" value="TreeGrafter"/>
</dbReference>
<feature type="compositionally biased region" description="Low complexity" evidence="2">
    <location>
        <begin position="753"/>
        <end position="763"/>
    </location>
</feature>
<dbReference type="GO" id="GO:0005886">
    <property type="term" value="C:plasma membrane"/>
    <property type="evidence" value="ECO:0007669"/>
    <property type="project" value="UniProtKB-SubCell"/>
</dbReference>
<feature type="compositionally biased region" description="Polar residues" evidence="2">
    <location>
        <begin position="729"/>
        <end position="746"/>
    </location>
</feature>
<dbReference type="EMBL" id="CAJNOC010000208">
    <property type="protein sequence ID" value="CAF0727298.1"/>
    <property type="molecule type" value="Genomic_DNA"/>
</dbReference>
<dbReference type="PANTHER" id="PTHR10672:SF3">
    <property type="entry name" value="PROTEIN HU-LI TAI SHAO"/>
    <property type="match status" value="1"/>
</dbReference>
<dbReference type="Gene3D" id="3.40.225.10">
    <property type="entry name" value="Class II aldolase/adducin N-terminal domain"/>
    <property type="match status" value="1"/>
</dbReference>
<dbReference type="InterPro" id="IPR051017">
    <property type="entry name" value="Aldolase-II_Adducin_sf"/>
</dbReference>
<dbReference type="Pfam" id="PF00596">
    <property type="entry name" value="Aldolase_II"/>
    <property type="match status" value="1"/>
</dbReference>
<dbReference type="NCBIfam" id="NF005451">
    <property type="entry name" value="PRK07044.1"/>
    <property type="match status" value="1"/>
</dbReference>
<evidence type="ECO:0000256" key="1">
    <source>
        <dbReference type="ARBA" id="ARBA00006274"/>
    </source>
</evidence>
<dbReference type="OrthoDB" id="3238794at2759"/>
<gene>
    <name evidence="4" type="ORF">OXX778_LOCUS2602</name>
</gene>
<accession>A0A813N4H4</accession>
<feature type="compositionally biased region" description="Basic and acidic residues" evidence="2">
    <location>
        <begin position="491"/>
        <end position="512"/>
    </location>
</feature>
<comment type="caution">
    <text evidence="4">The sequence shown here is derived from an EMBL/GenBank/DDBJ whole genome shotgun (WGS) entry which is preliminary data.</text>
</comment>
<evidence type="ECO:0000259" key="3">
    <source>
        <dbReference type="SMART" id="SM01007"/>
    </source>
</evidence>
<feature type="region of interest" description="Disordered" evidence="2">
    <location>
        <begin position="671"/>
        <end position="797"/>
    </location>
</feature>
<dbReference type="PANTHER" id="PTHR10672">
    <property type="entry name" value="ADDUCIN"/>
    <property type="match status" value="1"/>
</dbReference>
<feature type="domain" description="Class II aldolase/adducin N-terminal" evidence="3">
    <location>
        <begin position="144"/>
        <end position="326"/>
    </location>
</feature>
<protein>
    <recommendedName>
        <fullName evidence="3">Class II aldolase/adducin N-terminal domain-containing protein</fullName>
    </recommendedName>
</protein>
<feature type="compositionally biased region" description="Basic residues" evidence="2">
    <location>
        <begin position="780"/>
        <end position="797"/>
    </location>
</feature>
<dbReference type="InterPro" id="IPR001303">
    <property type="entry name" value="Aldolase_II/adducin_N"/>
</dbReference>
<feature type="compositionally biased region" description="Basic and acidic residues" evidence="2">
    <location>
        <begin position="690"/>
        <end position="704"/>
    </location>
</feature>
<organism evidence="4 5">
    <name type="scientific">Brachionus calyciflorus</name>
    <dbReference type="NCBI Taxonomy" id="104777"/>
    <lineage>
        <taxon>Eukaryota</taxon>
        <taxon>Metazoa</taxon>
        <taxon>Spiralia</taxon>
        <taxon>Gnathifera</taxon>
        <taxon>Rotifera</taxon>
        <taxon>Eurotatoria</taxon>
        <taxon>Monogononta</taxon>
        <taxon>Pseudotrocha</taxon>
        <taxon>Ploima</taxon>
        <taxon>Brachionidae</taxon>
        <taxon>Brachionus</taxon>
    </lineage>
</organism>
<proteinExistence type="inferred from homology"/>
<dbReference type="GO" id="GO:0014069">
    <property type="term" value="C:postsynaptic density"/>
    <property type="evidence" value="ECO:0007669"/>
    <property type="project" value="TreeGrafter"/>
</dbReference>
<keyword evidence="5" id="KW-1185">Reference proteome</keyword>
<feature type="region of interest" description="Disordered" evidence="2">
    <location>
        <begin position="484"/>
        <end position="515"/>
    </location>
</feature>
<reference evidence="4" key="1">
    <citation type="submission" date="2021-02" db="EMBL/GenBank/DDBJ databases">
        <authorList>
            <person name="Nowell W R."/>
        </authorList>
    </citation>
    <scope>NUCLEOTIDE SEQUENCE</scope>
    <source>
        <strain evidence="4">Ploen Becks lab</strain>
    </source>
</reference>
<name>A0A813N4H4_9BILA</name>
<evidence type="ECO:0000256" key="2">
    <source>
        <dbReference type="SAM" id="MobiDB-lite"/>
    </source>
</evidence>
<dbReference type="GO" id="GO:0051015">
    <property type="term" value="F:actin filament binding"/>
    <property type="evidence" value="ECO:0007669"/>
    <property type="project" value="TreeGrafter"/>
</dbReference>
<dbReference type="AlphaFoldDB" id="A0A813N4H4"/>
<dbReference type="SUPFAM" id="SSF53639">
    <property type="entry name" value="AraD/HMP-PK domain-like"/>
    <property type="match status" value="1"/>
</dbReference>
<evidence type="ECO:0000313" key="4">
    <source>
        <dbReference type="EMBL" id="CAF0727298.1"/>
    </source>
</evidence>
<dbReference type="SMART" id="SM01007">
    <property type="entry name" value="Aldolase_II"/>
    <property type="match status" value="1"/>
</dbReference>
<comment type="similarity">
    <text evidence="1">Belongs to the aldolase class II family. Adducin subfamily.</text>
</comment>
<evidence type="ECO:0000313" key="5">
    <source>
        <dbReference type="Proteomes" id="UP000663879"/>
    </source>
</evidence>